<sequence>MLVLIVVGQPVYLYNIFLYIFEIANRVKPCSHKRNVDLLMTALFCFIDIKTFERQTC</sequence>
<organism evidence="1 2">
    <name type="scientific">Callosobruchus maculatus</name>
    <name type="common">Southern cowpea weevil</name>
    <name type="synonym">Pulse bruchid</name>
    <dbReference type="NCBI Taxonomy" id="64391"/>
    <lineage>
        <taxon>Eukaryota</taxon>
        <taxon>Metazoa</taxon>
        <taxon>Ecdysozoa</taxon>
        <taxon>Arthropoda</taxon>
        <taxon>Hexapoda</taxon>
        <taxon>Insecta</taxon>
        <taxon>Pterygota</taxon>
        <taxon>Neoptera</taxon>
        <taxon>Endopterygota</taxon>
        <taxon>Coleoptera</taxon>
        <taxon>Polyphaga</taxon>
        <taxon>Cucujiformia</taxon>
        <taxon>Chrysomeloidea</taxon>
        <taxon>Chrysomelidae</taxon>
        <taxon>Bruchinae</taxon>
        <taxon>Bruchini</taxon>
        <taxon>Callosobruchus</taxon>
    </lineage>
</organism>
<proteinExistence type="predicted"/>
<protein>
    <submittedName>
        <fullName evidence="1">Uncharacterized protein</fullName>
    </submittedName>
</protein>
<evidence type="ECO:0000313" key="1">
    <source>
        <dbReference type="EMBL" id="VEN48150.1"/>
    </source>
</evidence>
<dbReference type="EMBL" id="CAACVG010008033">
    <property type="protein sequence ID" value="VEN48150.1"/>
    <property type="molecule type" value="Genomic_DNA"/>
</dbReference>
<keyword evidence="2" id="KW-1185">Reference proteome</keyword>
<accession>A0A653CLZ0</accession>
<reference evidence="1 2" key="1">
    <citation type="submission" date="2019-01" db="EMBL/GenBank/DDBJ databases">
        <authorList>
            <person name="Sayadi A."/>
        </authorList>
    </citation>
    <scope>NUCLEOTIDE SEQUENCE [LARGE SCALE GENOMIC DNA]</scope>
</reference>
<dbReference type="AlphaFoldDB" id="A0A653CLZ0"/>
<evidence type="ECO:0000313" key="2">
    <source>
        <dbReference type="Proteomes" id="UP000410492"/>
    </source>
</evidence>
<dbReference type="Proteomes" id="UP000410492">
    <property type="component" value="Unassembled WGS sequence"/>
</dbReference>
<gene>
    <name evidence="1" type="ORF">CALMAC_LOCUS9713</name>
</gene>
<name>A0A653CLZ0_CALMS</name>